<dbReference type="EMBL" id="CP001349">
    <property type="protein sequence ID" value="ACL57622.1"/>
    <property type="molecule type" value="Genomic_DNA"/>
</dbReference>
<evidence type="ECO:0000313" key="2">
    <source>
        <dbReference type="EMBL" id="ACL57622.1"/>
    </source>
</evidence>
<name>B8IE76_METNO</name>
<evidence type="ECO:0008006" key="4">
    <source>
        <dbReference type="Google" id="ProtNLM"/>
    </source>
</evidence>
<dbReference type="Proteomes" id="UP000008207">
    <property type="component" value="Chromosome"/>
</dbReference>
<dbReference type="PROSITE" id="PS51257">
    <property type="entry name" value="PROKAR_LIPOPROTEIN"/>
    <property type="match status" value="1"/>
</dbReference>
<accession>B8IE76</accession>
<proteinExistence type="predicted"/>
<feature type="chain" id="PRO_5002874310" description="Cysteine rich repeat protein" evidence="1">
    <location>
        <begin position="24"/>
        <end position="84"/>
    </location>
</feature>
<dbReference type="HOGENOM" id="CLU_145244_4_1_5"/>
<feature type="signal peptide" evidence="1">
    <location>
        <begin position="1"/>
        <end position="23"/>
    </location>
</feature>
<dbReference type="RefSeq" id="WP_015929301.1">
    <property type="nucleotide sequence ID" value="NC_011894.1"/>
</dbReference>
<dbReference type="KEGG" id="mno:Mnod_2659"/>
<sequence length="84" mass="9083">MRTLVLCASAASLIACTVTVSLAETAAQRAACTPDVFRLCSSEIPNVPGIKACLRRQRQNLSNACREVFNALDRAEVTRTTVTR</sequence>
<dbReference type="AlphaFoldDB" id="B8IE76"/>
<evidence type="ECO:0000256" key="1">
    <source>
        <dbReference type="SAM" id="SignalP"/>
    </source>
</evidence>
<protein>
    <recommendedName>
        <fullName evidence="4">Cysteine rich repeat protein</fullName>
    </recommendedName>
</protein>
<dbReference type="eggNOG" id="ENOG503001A">
    <property type="taxonomic scope" value="Bacteria"/>
</dbReference>
<keyword evidence="1" id="KW-0732">Signal</keyword>
<dbReference type="OrthoDB" id="8245037at2"/>
<evidence type="ECO:0000313" key="3">
    <source>
        <dbReference type="Proteomes" id="UP000008207"/>
    </source>
</evidence>
<reference evidence="2 3" key="1">
    <citation type="submission" date="2009-01" db="EMBL/GenBank/DDBJ databases">
        <title>Complete sequence of chromosome of Methylobacterium nodulans ORS 2060.</title>
        <authorList>
            <consortium name="US DOE Joint Genome Institute"/>
            <person name="Lucas S."/>
            <person name="Copeland A."/>
            <person name="Lapidus A."/>
            <person name="Glavina del Rio T."/>
            <person name="Dalin E."/>
            <person name="Tice H."/>
            <person name="Bruce D."/>
            <person name="Goodwin L."/>
            <person name="Pitluck S."/>
            <person name="Sims D."/>
            <person name="Brettin T."/>
            <person name="Detter J.C."/>
            <person name="Han C."/>
            <person name="Larimer F."/>
            <person name="Land M."/>
            <person name="Hauser L."/>
            <person name="Kyrpides N."/>
            <person name="Ivanova N."/>
            <person name="Marx C.J."/>
            <person name="Richardson P."/>
        </authorList>
    </citation>
    <scope>NUCLEOTIDE SEQUENCE [LARGE SCALE GENOMIC DNA]</scope>
    <source>
        <strain evidence="3">LMG 21967 / CNCM I-2342 / ORS 2060</strain>
    </source>
</reference>
<keyword evidence="3" id="KW-1185">Reference proteome</keyword>
<organism evidence="2 3">
    <name type="scientific">Methylobacterium nodulans (strain LMG 21967 / CNCM I-2342 / ORS 2060)</name>
    <dbReference type="NCBI Taxonomy" id="460265"/>
    <lineage>
        <taxon>Bacteria</taxon>
        <taxon>Pseudomonadati</taxon>
        <taxon>Pseudomonadota</taxon>
        <taxon>Alphaproteobacteria</taxon>
        <taxon>Hyphomicrobiales</taxon>
        <taxon>Methylobacteriaceae</taxon>
        <taxon>Methylobacterium</taxon>
    </lineage>
</organism>
<gene>
    <name evidence="2" type="ordered locus">Mnod_2659</name>
</gene>